<gene>
    <name evidence="1" type="ORF">NQD44_11055</name>
</gene>
<organism evidence="1 2">
    <name type="scientific">Streptococcus suis</name>
    <dbReference type="NCBI Taxonomy" id="1307"/>
    <lineage>
        <taxon>Bacteria</taxon>
        <taxon>Bacillati</taxon>
        <taxon>Bacillota</taxon>
        <taxon>Bacilli</taxon>
        <taxon>Lactobacillales</taxon>
        <taxon>Streptococcaceae</taxon>
        <taxon>Streptococcus</taxon>
    </lineage>
</organism>
<dbReference type="RefSeq" id="WP_257384731.1">
    <property type="nucleotide sequence ID" value="NZ_JANJPK010000047.1"/>
</dbReference>
<evidence type="ECO:0000313" key="1">
    <source>
        <dbReference type="EMBL" id="MCR1233633.1"/>
    </source>
</evidence>
<dbReference type="AlphaFoldDB" id="A0AAW5M087"/>
<accession>A0AAW5M087</accession>
<evidence type="ECO:0000313" key="2">
    <source>
        <dbReference type="Proteomes" id="UP001206089"/>
    </source>
</evidence>
<name>A0AAW5M087_STRSU</name>
<dbReference type="EMBL" id="JANJPK010000047">
    <property type="protein sequence ID" value="MCR1233633.1"/>
    <property type="molecule type" value="Genomic_DNA"/>
</dbReference>
<protein>
    <submittedName>
        <fullName evidence="1">Uncharacterized protein</fullName>
    </submittedName>
</protein>
<proteinExistence type="predicted"/>
<dbReference type="Proteomes" id="UP001206089">
    <property type="component" value="Unassembled WGS sequence"/>
</dbReference>
<reference evidence="1" key="1">
    <citation type="submission" date="2022-07" db="EMBL/GenBank/DDBJ databases">
        <authorList>
            <person name="Peng Z."/>
        </authorList>
    </citation>
    <scope>NUCLEOTIDE SEQUENCE</scope>
    <source>
        <strain evidence="1">2022WUSS069</strain>
    </source>
</reference>
<comment type="caution">
    <text evidence="1">The sequence shown here is derived from an EMBL/GenBank/DDBJ whole genome shotgun (WGS) entry which is preliminary data.</text>
</comment>
<sequence length="47" mass="5075">MVADKKFVILSQPQDMINGMQAMAVAPIKGYDAENKPIPDTSQVVIA</sequence>